<dbReference type="Gene3D" id="3.40.50.1110">
    <property type="entry name" value="SGNH hydrolase"/>
    <property type="match status" value="1"/>
</dbReference>
<protein>
    <submittedName>
        <fullName evidence="2">Arylesterase</fullName>
    </submittedName>
</protein>
<dbReference type="CDD" id="cd01822">
    <property type="entry name" value="Lysophospholipase_L1_like"/>
    <property type="match status" value="1"/>
</dbReference>
<dbReference type="InterPro" id="IPR036514">
    <property type="entry name" value="SGNH_hydro_sf"/>
</dbReference>
<dbReference type="PROSITE" id="PS01098">
    <property type="entry name" value="LIPASE_GDSL_SER"/>
    <property type="match status" value="1"/>
</dbReference>
<organism evidence="2 3">
    <name type="scientific">Litoribrevibacter albus</name>
    <dbReference type="NCBI Taxonomy" id="1473156"/>
    <lineage>
        <taxon>Bacteria</taxon>
        <taxon>Pseudomonadati</taxon>
        <taxon>Pseudomonadota</taxon>
        <taxon>Gammaproteobacteria</taxon>
        <taxon>Oceanospirillales</taxon>
        <taxon>Oceanospirillaceae</taxon>
        <taxon>Litoribrevibacter</taxon>
    </lineage>
</organism>
<dbReference type="GO" id="GO:0004622">
    <property type="term" value="F:phosphatidylcholine lysophospholipase activity"/>
    <property type="evidence" value="ECO:0007669"/>
    <property type="project" value="TreeGrafter"/>
</dbReference>
<dbReference type="PANTHER" id="PTHR30383">
    <property type="entry name" value="THIOESTERASE 1/PROTEASE 1/LYSOPHOSPHOLIPASE L1"/>
    <property type="match status" value="1"/>
</dbReference>
<feature type="domain" description="SGNH hydrolase-type esterase" evidence="1">
    <location>
        <begin position="9"/>
        <end position="178"/>
    </location>
</feature>
<gene>
    <name evidence="2" type="primary">tesA</name>
    <name evidence="2" type="ORF">GCM10007876_15710</name>
</gene>
<dbReference type="AlphaFoldDB" id="A0AA37W5D8"/>
<comment type="caution">
    <text evidence="2">The sequence shown here is derived from an EMBL/GenBank/DDBJ whole genome shotgun (WGS) entry which is preliminary data.</text>
</comment>
<dbReference type="InterPro" id="IPR051532">
    <property type="entry name" value="Ester_Hydrolysis_Enzymes"/>
</dbReference>
<reference evidence="2" key="1">
    <citation type="journal article" date="2014" name="Int. J. Syst. Evol. Microbiol.">
        <title>Complete genome sequence of Corynebacterium casei LMG S-19264T (=DSM 44701T), isolated from a smear-ripened cheese.</title>
        <authorList>
            <consortium name="US DOE Joint Genome Institute (JGI-PGF)"/>
            <person name="Walter F."/>
            <person name="Albersmeier A."/>
            <person name="Kalinowski J."/>
            <person name="Ruckert C."/>
        </authorList>
    </citation>
    <scope>NUCLEOTIDE SEQUENCE</scope>
    <source>
        <strain evidence="2">NBRC 110071</strain>
    </source>
</reference>
<dbReference type="EMBL" id="BSNM01000011">
    <property type="protein sequence ID" value="GLQ31092.1"/>
    <property type="molecule type" value="Genomic_DNA"/>
</dbReference>
<sequence length="194" mass="21673">MAQASRILILGDSLSAGYGIEVEQSWPVLLQQKLDAEQRNTQVINVSISGQTSVEGLSQIEHLLTTHQPSLLILELGANDGLRGLSLTEMKRNLSQIIQSAQAKQIEVLLLGMRIPTNYGRRYTQMFHNIFIQLSDEHSTGFVPFMLEPLFIKDPASGATRVPPEFIQEDGLHPTAKAQPLIVEYLWKEIEGRL</sequence>
<proteinExistence type="predicted"/>
<dbReference type="PANTHER" id="PTHR30383:SF24">
    <property type="entry name" value="THIOESTERASE 1_PROTEASE 1_LYSOPHOSPHOLIPASE L1"/>
    <property type="match status" value="1"/>
</dbReference>
<dbReference type="GO" id="GO:0006629">
    <property type="term" value="P:lipid metabolic process"/>
    <property type="evidence" value="ECO:0007669"/>
    <property type="project" value="InterPro"/>
</dbReference>
<dbReference type="SUPFAM" id="SSF52266">
    <property type="entry name" value="SGNH hydrolase"/>
    <property type="match status" value="1"/>
</dbReference>
<dbReference type="InterPro" id="IPR008265">
    <property type="entry name" value="Lipase_GDSL_AS"/>
</dbReference>
<dbReference type="Proteomes" id="UP001161389">
    <property type="component" value="Unassembled WGS sequence"/>
</dbReference>
<name>A0AA37W5D8_9GAMM</name>
<evidence type="ECO:0000313" key="2">
    <source>
        <dbReference type="EMBL" id="GLQ31092.1"/>
    </source>
</evidence>
<keyword evidence="3" id="KW-1185">Reference proteome</keyword>
<evidence type="ECO:0000313" key="3">
    <source>
        <dbReference type="Proteomes" id="UP001161389"/>
    </source>
</evidence>
<evidence type="ECO:0000259" key="1">
    <source>
        <dbReference type="Pfam" id="PF13472"/>
    </source>
</evidence>
<dbReference type="InterPro" id="IPR013830">
    <property type="entry name" value="SGNH_hydro"/>
</dbReference>
<dbReference type="Pfam" id="PF13472">
    <property type="entry name" value="Lipase_GDSL_2"/>
    <property type="match status" value="1"/>
</dbReference>
<accession>A0AA37W5D8</accession>
<dbReference type="RefSeq" id="WP_284380580.1">
    <property type="nucleotide sequence ID" value="NZ_BSNM01000011.1"/>
</dbReference>
<reference evidence="2" key="2">
    <citation type="submission" date="2023-01" db="EMBL/GenBank/DDBJ databases">
        <title>Draft genome sequence of Litoribrevibacter albus strain NBRC 110071.</title>
        <authorList>
            <person name="Sun Q."/>
            <person name="Mori K."/>
        </authorList>
    </citation>
    <scope>NUCLEOTIDE SEQUENCE</scope>
    <source>
        <strain evidence="2">NBRC 110071</strain>
    </source>
</reference>